<feature type="domain" description="BTB" evidence="1">
    <location>
        <begin position="30"/>
        <end position="93"/>
    </location>
</feature>
<evidence type="ECO:0000259" key="1">
    <source>
        <dbReference type="PROSITE" id="PS50097"/>
    </source>
</evidence>
<dbReference type="EMBL" id="AP029265">
    <property type="protein sequence ID" value="BFF97642.1"/>
    <property type="molecule type" value="Genomic_DNA"/>
</dbReference>
<dbReference type="PROSITE" id="PS50097">
    <property type="entry name" value="BTB"/>
    <property type="match status" value="1"/>
</dbReference>
<dbReference type="PANTHER" id="PTHR45774">
    <property type="entry name" value="BTB/POZ DOMAIN-CONTAINING"/>
    <property type="match status" value="1"/>
</dbReference>
<name>A0AAU9FPM5_DROMD</name>
<evidence type="ECO:0000313" key="3">
    <source>
        <dbReference type="Proteomes" id="UP001500889"/>
    </source>
</evidence>
<dbReference type="InterPro" id="IPR011333">
    <property type="entry name" value="SKP1/BTB/POZ_sf"/>
</dbReference>
<dbReference type="AlphaFoldDB" id="A0AAU9FPM5"/>
<organism evidence="2 3">
    <name type="scientific">Drosophila madeirensis</name>
    <name type="common">Fruit fly</name>
    <dbReference type="NCBI Taxonomy" id="30013"/>
    <lineage>
        <taxon>Eukaryota</taxon>
        <taxon>Metazoa</taxon>
        <taxon>Ecdysozoa</taxon>
        <taxon>Arthropoda</taxon>
        <taxon>Hexapoda</taxon>
        <taxon>Insecta</taxon>
        <taxon>Pterygota</taxon>
        <taxon>Neoptera</taxon>
        <taxon>Endopterygota</taxon>
        <taxon>Diptera</taxon>
        <taxon>Brachycera</taxon>
        <taxon>Muscomorpha</taxon>
        <taxon>Ephydroidea</taxon>
        <taxon>Drosophilidae</taxon>
        <taxon>Drosophila</taxon>
        <taxon>Sophophora</taxon>
    </lineage>
</organism>
<evidence type="ECO:0000313" key="2">
    <source>
        <dbReference type="EMBL" id="BFF97642.1"/>
    </source>
</evidence>
<dbReference type="Proteomes" id="UP001500889">
    <property type="component" value="Chromosome J"/>
</dbReference>
<dbReference type="PANTHER" id="PTHR45774:SF3">
    <property type="entry name" value="BTB (POZ) DOMAIN-CONTAINING 2B-RELATED"/>
    <property type="match status" value="1"/>
</dbReference>
<dbReference type="SUPFAM" id="SSF54695">
    <property type="entry name" value="POZ domain"/>
    <property type="match status" value="1"/>
</dbReference>
<dbReference type="Gene3D" id="3.30.710.10">
    <property type="entry name" value="Potassium Channel Kv1.1, Chain A"/>
    <property type="match status" value="1"/>
</dbReference>
<accession>A0AAU9FPM5</accession>
<dbReference type="SMART" id="SM00225">
    <property type="entry name" value="BTB"/>
    <property type="match status" value="1"/>
</dbReference>
<sequence>MEKMNSWFGIAPPCRLRSSLEALGLSNRHTDCSFVIQSPTECRVFLCHKLIFCCASEVFDRMLYGDFKESTTGEVTLKDVEPDIFEKFRDYVYGYESEKLELYGTDTLIKLCDFGNKFMVESIKEDCVNEMTNRRIHLGMGDLMLLFQCAHTLNNKSITERVVSKVEPFLREPFNQSVVLDFNTEVFKNYIETIAIKLLESDRFILIETYLKHNGLVIAAPNAGCSDASSDSGCPLVDQEITGAYVSQLLALIDFRRFTPSQFYEGPGKSNLLTLQQKYEYLYQVAEECAKTKDELRGNSFEAFRTVGLISKRHSGPYYRAAHCHCCSTRFPLNADLDLSE</sequence>
<keyword evidence="3" id="KW-1185">Reference proteome</keyword>
<dbReference type="CDD" id="cd18186">
    <property type="entry name" value="BTB_POZ_ZBTB_KLHL-like"/>
    <property type="match status" value="1"/>
</dbReference>
<reference evidence="2 3" key="1">
    <citation type="submission" date="2024-02" db="EMBL/GenBank/DDBJ databases">
        <title>A chromosome-level genome assembly of Drosophila madeirensis, a fruit fly species endemic to Madeira island.</title>
        <authorList>
            <person name="Tomihara K."/>
            <person name="Llopart A."/>
            <person name="Yamamoto D."/>
        </authorList>
    </citation>
    <scope>NUCLEOTIDE SEQUENCE [LARGE SCALE GENOMIC DNA]</scope>
    <source>
        <strain evidence="2 3">RF1</strain>
    </source>
</reference>
<gene>
    <name evidence="2" type="ORF">DMAD_06016</name>
</gene>
<protein>
    <recommendedName>
        <fullName evidence="1">BTB domain-containing protein</fullName>
    </recommendedName>
</protein>
<dbReference type="Pfam" id="PF00651">
    <property type="entry name" value="BTB"/>
    <property type="match status" value="1"/>
</dbReference>
<dbReference type="InterPro" id="IPR000210">
    <property type="entry name" value="BTB/POZ_dom"/>
</dbReference>
<proteinExistence type="predicted"/>